<feature type="binding site" evidence="6">
    <location>
        <position position="139"/>
    </location>
    <ligand>
        <name>[4Fe-4S] cluster</name>
        <dbReference type="ChEBI" id="CHEBI:49883"/>
        <label>3</label>
    </ligand>
</feature>
<sequence length="159" mass="16982">MGIDLSRRSILFGRKPKLDEVAHFYPPWAVTGFTDQCTRCGDCLKVCPTQILHKGDGGFPEVDFQAGECTFCGFCRSACTAGALNAPQTWTQAISISSACIAQQGVDCRVCGESCEPAAINFRLQIGQVAQPHLDPESCTGCGACIAPCPVQAISIQHR</sequence>
<feature type="binding site" evidence="6">
    <location>
        <position position="149"/>
    </location>
    <ligand>
        <name>[4Fe-4S] cluster</name>
        <dbReference type="ChEBI" id="CHEBI:49883"/>
        <label>3</label>
    </ligand>
</feature>
<dbReference type="InterPro" id="IPR050572">
    <property type="entry name" value="Fe-S_Ferredoxin"/>
</dbReference>
<organism evidence="8 9">
    <name type="scientific">Chitinibacter fontanus</name>
    <dbReference type="NCBI Taxonomy" id="1737446"/>
    <lineage>
        <taxon>Bacteria</taxon>
        <taxon>Pseudomonadati</taxon>
        <taxon>Pseudomonadota</taxon>
        <taxon>Betaproteobacteria</taxon>
        <taxon>Neisseriales</taxon>
        <taxon>Chitinibacteraceae</taxon>
        <taxon>Chitinibacter</taxon>
    </lineage>
</organism>
<feature type="domain" description="4Fe-4S ferredoxin-type" evidence="7">
    <location>
        <begin position="58"/>
        <end position="89"/>
    </location>
</feature>
<evidence type="ECO:0000256" key="5">
    <source>
        <dbReference type="ARBA" id="ARBA00023014"/>
    </source>
</evidence>
<keyword evidence="4 6" id="KW-0408">Iron</keyword>
<dbReference type="PANTHER" id="PTHR43687:SF1">
    <property type="entry name" value="FERREDOXIN III"/>
    <property type="match status" value="1"/>
</dbReference>
<keyword evidence="6" id="KW-0963">Cytoplasm</keyword>
<dbReference type="Proteomes" id="UP000510822">
    <property type="component" value="Chromosome"/>
</dbReference>
<evidence type="ECO:0000256" key="3">
    <source>
        <dbReference type="ARBA" id="ARBA00022737"/>
    </source>
</evidence>
<comment type="subunit">
    <text evidence="6">Interacts with the cytoplasmic NapA precursor.</text>
</comment>
<dbReference type="GO" id="GO:0051539">
    <property type="term" value="F:4 iron, 4 sulfur cluster binding"/>
    <property type="evidence" value="ECO:0007669"/>
    <property type="project" value="UniProtKB-UniRule"/>
</dbReference>
<dbReference type="PROSITE" id="PS51379">
    <property type="entry name" value="4FE4S_FER_2"/>
    <property type="match status" value="3"/>
</dbReference>
<feature type="binding site" evidence="6">
    <location>
        <position position="145"/>
    </location>
    <ligand>
        <name>[4Fe-4S] cluster</name>
        <dbReference type="ChEBI" id="CHEBI:49883"/>
        <label>3</label>
    </ligand>
</feature>
<comment type="cofactor">
    <cofactor evidence="6">
        <name>[4Fe-4S] cluster</name>
        <dbReference type="ChEBI" id="CHEBI:49883"/>
    </cofactor>
</comment>
<dbReference type="InterPro" id="IPR017900">
    <property type="entry name" value="4Fe4S_Fe_S_CS"/>
</dbReference>
<dbReference type="InterPro" id="IPR004496">
    <property type="entry name" value="NapF"/>
</dbReference>
<dbReference type="AlphaFoldDB" id="A0A7D5VAP4"/>
<comment type="subcellular location">
    <subcellularLocation>
        <location evidence="6">Cytoplasm</location>
    </subcellularLocation>
</comment>
<dbReference type="NCBIfam" id="TIGR00402">
    <property type="entry name" value="napF"/>
    <property type="match status" value="1"/>
</dbReference>
<keyword evidence="9" id="KW-1185">Reference proteome</keyword>
<accession>A0A7D5VAP4</accession>
<dbReference type="EMBL" id="CP058952">
    <property type="protein sequence ID" value="QLI82158.1"/>
    <property type="molecule type" value="Genomic_DNA"/>
</dbReference>
<feature type="domain" description="4Fe-4S ferredoxin-type" evidence="7">
    <location>
        <begin position="130"/>
        <end position="159"/>
    </location>
</feature>
<dbReference type="GO" id="GO:0005737">
    <property type="term" value="C:cytoplasm"/>
    <property type="evidence" value="ECO:0007669"/>
    <property type="project" value="UniProtKB-SubCell"/>
</dbReference>
<dbReference type="SUPFAM" id="SSF54862">
    <property type="entry name" value="4Fe-4S ferredoxins"/>
    <property type="match status" value="1"/>
</dbReference>
<feature type="binding site" evidence="6">
    <location>
        <position position="79"/>
    </location>
    <ligand>
        <name>[4Fe-4S] cluster</name>
        <dbReference type="ChEBI" id="CHEBI:49883"/>
        <label>2</label>
    </ligand>
</feature>
<evidence type="ECO:0000256" key="6">
    <source>
        <dbReference type="HAMAP-Rule" id="MF_02201"/>
    </source>
</evidence>
<keyword evidence="5 6" id="KW-0411">Iron-sulfur</keyword>
<feature type="binding site" evidence="6">
    <location>
        <position position="75"/>
    </location>
    <ligand>
        <name>[4Fe-4S] cluster</name>
        <dbReference type="ChEBI" id="CHEBI:49883"/>
        <label>2</label>
    </ligand>
</feature>
<feature type="binding site" evidence="6">
    <location>
        <position position="142"/>
    </location>
    <ligand>
        <name>[4Fe-4S] cluster</name>
        <dbReference type="ChEBI" id="CHEBI:49883"/>
        <label>3</label>
    </ligand>
</feature>
<dbReference type="InterPro" id="IPR017896">
    <property type="entry name" value="4Fe4S_Fe-S-bd"/>
</dbReference>
<feature type="domain" description="4Fe-4S ferredoxin-type" evidence="7">
    <location>
        <begin position="28"/>
        <end position="57"/>
    </location>
</feature>
<feature type="binding site" evidence="6">
    <location>
        <position position="40"/>
    </location>
    <ligand>
        <name>[4Fe-4S] cluster</name>
        <dbReference type="ChEBI" id="CHEBI:49883"/>
        <label>1</label>
    </ligand>
</feature>
<dbReference type="RefSeq" id="WP_180306241.1">
    <property type="nucleotide sequence ID" value="NZ_CP058952.1"/>
</dbReference>
<reference evidence="8 9" key="1">
    <citation type="journal article" date="2016" name="Int. J. Syst. Evol. Microbiol.">
        <title>Chitinibacter fontanus sp. nov., isolated from a spring.</title>
        <authorList>
            <person name="Sheu S.Y."/>
            <person name="Li Y.S."/>
            <person name="Young C.C."/>
            <person name="Chen W.M."/>
        </authorList>
    </citation>
    <scope>NUCLEOTIDE SEQUENCE [LARGE SCALE GENOMIC DNA]</scope>
    <source>
        <strain evidence="8 9">STM-7</strain>
    </source>
</reference>
<evidence type="ECO:0000256" key="2">
    <source>
        <dbReference type="ARBA" id="ARBA00022723"/>
    </source>
</evidence>
<evidence type="ECO:0000313" key="8">
    <source>
        <dbReference type="EMBL" id="QLI82158.1"/>
    </source>
</evidence>
<dbReference type="Pfam" id="PF00037">
    <property type="entry name" value="Fer4"/>
    <property type="match status" value="1"/>
</dbReference>
<feature type="binding site" evidence="6">
    <location>
        <position position="69"/>
    </location>
    <ligand>
        <name>[4Fe-4S] cluster</name>
        <dbReference type="ChEBI" id="CHEBI:49883"/>
        <label>2</label>
    </ligand>
</feature>
<keyword evidence="3 6" id="KW-0677">Repeat</keyword>
<dbReference type="Pfam" id="PF12838">
    <property type="entry name" value="Fer4_7"/>
    <property type="match status" value="1"/>
</dbReference>
<evidence type="ECO:0000259" key="7">
    <source>
        <dbReference type="PROSITE" id="PS51379"/>
    </source>
</evidence>
<dbReference type="GO" id="GO:0046872">
    <property type="term" value="F:metal ion binding"/>
    <property type="evidence" value="ECO:0007669"/>
    <property type="project" value="UniProtKB-KW"/>
</dbReference>
<name>A0A7D5VAP4_9NEIS</name>
<dbReference type="Gene3D" id="3.30.70.20">
    <property type="match status" value="2"/>
</dbReference>
<dbReference type="PROSITE" id="PS00198">
    <property type="entry name" value="4FE4S_FER_1"/>
    <property type="match status" value="1"/>
</dbReference>
<keyword evidence="2 6" id="KW-0479">Metal-binding</keyword>
<keyword evidence="1 6" id="KW-0004">4Fe-4S</keyword>
<feature type="binding site" evidence="6">
    <location>
        <position position="47"/>
    </location>
    <ligand>
        <name>[4Fe-4S] cluster</name>
        <dbReference type="ChEBI" id="CHEBI:49883"/>
        <label>1</label>
    </ligand>
</feature>
<proteinExistence type="inferred from homology"/>
<comment type="similarity">
    <text evidence="6">Belongs to the NapF family.</text>
</comment>
<evidence type="ECO:0000256" key="1">
    <source>
        <dbReference type="ARBA" id="ARBA00022485"/>
    </source>
</evidence>
<dbReference type="KEGG" id="cfon:HZU75_11825"/>
<comment type="function">
    <text evidence="6">Could be involved in the maturation of NapA, the catalytic subunit of the periplasmic nitrate reductase, before its export into the periplasm.</text>
</comment>
<dbReference type="CDD" id="cd10564">
    <property type="entry name" value="NapF_like"/>
    <property type="match status" value="1"/>
</dbReference>
<evidence type="ECO:0000313" key="9">
    <source>
        <dbReference type="Proteomes" id="UP000510822"/>
    </source>
</evidence>
<evidence type="ECO:0000256" key="4">
    <source>
        <dbReference type="ARBA" id="ARBA00023004"/>
    </source>
</evidence>
<dbReference type="PANTHER" id="PTHR43687">
    <property type="entry name" value="ADENYLYLSULFATE REDUCTASE, BETA SUBUNIT"/>
    <property type="match status" value="1"/>
</dbReference>
<feature type="binding site" evidence="6">
    <location>
        <position position="37"/>
    </location>
    <ligand>
        <name>[4Fe-4S] cluster</name>
        <dbReference type="ChEBI" id="CHEBI:49883"/>
        <label>1</label>
    </ligand>
</feature>
<gene>
    <name evidence="6 8" type="primary">napF</name>
    <name evidence="8" type="ORF">HZU75_11825</name>
</gene>
<protein>
    <recommendedName>
        <fullName evidence="6">Ferredoxin-type protein NapF</fullName>
    </recommendedName>
</protein>
<feature type="binding site" evidence="6">
    <location>
        <position position="72"/>
    </location>
    <ligand>
        <name>[4Fe-4S] cluster</name>
        <dbReference type="ChEBI" id="CHEBI:49883"/>
        <label>2</label>
    </ligand>
</feature>
<dbReference type="HAMAP" id="MF_02201">
    <property type="entry name" value="NapF"/>
    <property type="match status" value="1"/>
</dbReference>
<feature type="binding site" evidence="6">
    <location>
        <position position="43"/>
    </location>
    <ligand>
        <name>[4Fe-4S] cluster</name>
        <dbReference type="ChEBI" id="CHEBI:49883"/>
        <label>1</label>
    </ligand>
</feature>